<evidence type="ECO:0000256" key="4">
    <source>
        <dbReference type="ARBA" id="ARBA00022692"/>
    </source>
</evidence>
<evidence type="ECO:0000256" key="3">
    <source>
        <dbReference type="ARBA" id="ARBA00022679"/>
    </source>
</evidence>
<keyword evidence="5 9" id="KW-0735">Signal-anchor</keyword>
<evidence type="ECO:0000256" key="6">
    <source>
        <dbReference type="ARBA" id="ARBA00022989"/>
    </source>
</evidence>
<name>A0A7K6KI45_9PASE</name>
<dbReference type="Proteomes" id="UP000542358">
    <property type="component" value="Unassembled WGS sequence"/>
</dbReference>
<dbReference type="InterPro" id="IPR010635">
    <property type="entry name" value="Heparan_SO4-6-sulfoTrfase"/>
</dbReference>
<evidence type="ECO:0000256" key="9">
    <source>
        <dbReference type="RuleBase" id="RU364122"/>
    </source>
</evidence>
<feature type="chain" id="PRO_5029574607" description="Heparan-sulfate 6-O-sulfotransferase" evidence="10">
    <location>
        <begin position="25"/>
        <end position="427"/>
    </location>
</feature>
<keyword evidence="10" id="KW-0732">Signal</keyword>
<dbReference type="GO" id="GO:0017095">
    <property type="term" value="F:heparan sulfate 6-sulfotransferase activity"/>
    <property type="evidence" value="ECO:0007669"/>
    <property type="project" value="TreeGrafter"/>
</dbReference>
<protein>
    <recommendedName>
        <fullName evidence="9">Heparan-sulfate 6-O-sulfotransferase</fullName>
        <ecNumber evidence="9">2.8.2.-</ecNumber>
    </recommendedName>
</protein>
<proteinExistence type="inferred from homology"/>
<gene>
    <name evidence="11" type="primary">Hs6st2</name>
    <name evidence="11" type="ORF">OREARF_R14795</name>
</gene>
<dbReference type="FunFam" id="3.40.50.300:FF:000852">
    <property type="entry name" value="Heparan-sulfate 6-O-sulfotransferase"/>
    <property type="match status" value="1"/>
</dbReference>
<dbReference type="EC" id="2.8.2.-" evidence="9"/>
<keyword evidence="4" id="KW-0812">Transmembrane</keyword>
<comment type="catalytic activity">
    <reaction evidence="9">
        <text>alpha-D-glucosaminyl-[heparan sulfate](n) + 3'-phosphoadenylyl sulfate = 6-sulfo-alpha-D-glucosaminyl-[heparan sulfate](n) + adenosine 3',5'-bisphosphate + H(+)</text>
        <dbReference type="Rhea" id="RHEA:56604"/>
        <dbReference type="Rhea" id="RHEA-COMP:9830"/>
        <dbReference type="Rhea" id="RHEA-COMP:14621"/>
        <dbReference type="ChEBI" id="CHEBI:15378"/>
        <dbReference type="ChEBI" id="CHEBI:58339"/>
        <dbReference type="ChEBI" id="CHEBI:58343"/>
        <dbReference type="ChEBI" id="CHEBI:58388"/>
        <dbReference type="ChEBI" id="CHEBI:140604"/>
    </reaction>
</comment>
<dbReference type="FunFam" id="3.40.50.300:FF:001933">
    <property type="entry name" value="Heparan-sulfate 6-O-sulfotransferase"/>
    <property type="match status" value="1"/>
</dbReference>
<keyword evidence="7 9" id="KW-0472">Membrane</keyword>
<dbReference type="PANTHER" id="PTHR12812">
    <property type="entry name" value="HEPARAN SULFATE 6-O-SULFOTRANSFERASE 3"/>
    <property type="match status" value="1"/>
</dbReference>
<dbReference type="Pfam" id="PF03567">
    <property type="entry name" value="Sulfotransfer_2"/>
    <property type="match status" value="1"/>
</dbReference>
<reference evidence="11 12" key="1">
    <citation type="submission" date="2019-09" db="EMBL/GenBank/DDBJ databases">
        <title>Bird 10,000 Genomes (B10K) Project - Family phase.</title>
        <authorList>
            <person name="Zhang G."/>
        </authorList>
    </citation>
    <scope>NUCLEOTIDE SEQUENCE [LARGE SCALE GENOMIC DNA]</scope>
    <source>
        <strain evidence="11">B10K-DU-029-42</strain>
        <tissue evidence="11">Muscle</tissue>
    </source>
</reference>
<keyword evidence="6" id="KW-1133">Transmembrane helix</keyword>
<comment type="subcellular location">
    <subcellularLocation>
        <location evidence="1 9">Membrane</location>
        <topology evidence="1 9">Single-pass type II membrane protein</topology>
    </subcellularLocation>
</comment>
<feature type="non-terminal residue" evidence="11">
    <location>
        <position position="1"/>
    </location>
</feature>
<dbReference type="Gene3D" id="3.40.50.300">
    <property type="entry name" value="P-loop containing nucleotide triphosphate hydrolases"/>
    <property type="match status" value="1"/>
</dbReference>
<keyword evidence="3 9" id="KW-0808">Transferase</keyword>
<dbReference type="InterPro" id="IPR027417">
    <property type="entry name" value="P-loop_NTPase"/>
</dbReference>
<keyword evidence="12" id="KW-1185">Reference proteome</keyword>
<dbReference type="GO" id="GO:0016020">
    <property type="term" value="C:membrane"/>
    <property type="evidence" value="ECO:0007669"/>
    <property type="project" value="UniProtKB-SubCell"/>
</dbReference>
<comment type="function">
    <text evidence="9">6-O-sulfation enzyme which catalyzes the transfer of sulfate from 3'-phosphoadenosine 5'-phosphosulfate (PAPS) to position 6 of the N-sulfoglucosamine residue (GlcNS) of heparan sulfate.</text>
</comment>
<evidence type="ECO:0000256" key="10">
    <source>
        <dbReference type="SAM" id="SignalP"/>
    </source>
</evidence>
<comment type="similarity">
    <text evidence="2 9">Belongs to the sulfotransferase 6 family.</text>
</comment>
<evidence type="ECO:0000313" key="11">
    <source>
        <dbReference type="EMBL" id="NWW12270.1"/>
    </source>
</evidence>
<comment type="caution">
    <text evidence="11">The sequence shown here is derived from an EMBL/GenBank/DDBJ whole genome shotgun (WGS) entry which is preliminary data.</text>
</comment>
<feature type="non-terminal residue" evidence="11">
    <location>
        <position position="427"/>
    </location>
</feature>
<dbReference type="EMBL" id="VZRR01011970">
    <property type="protein sequence ID" value="NWW12270.1"/>
    <property type="molecule type" value="Genomic_DNA"/>
</dbReference>
<feature type="signal peptide" evidence="10">
    <location>
        <begin position="1"/>
        <end position="24"/>
    </location>
</feature>
<dbReference type="SUPFAM" id="SSF52540">
    <property type="entry name" value="P-loop containing nucleoside triphosphate hydrolases"/>
    <property type="match status" value="1"/>
</dbReference>
<dbReference type="PANTHER" id="PTHR12812:SF6">
    <property type="entry name" value="HEPARAN-SULFATE 6-O-SULFOTRANSFERASE 2"/>
    <property type="match status" value="1"/>
</dbReference>
<dbReference type="InterPro" id="IPR005331">
    <property type="entry name" value="Sulfotransferase"/>
</dbReference>
<evidence type="ECO:0000256" key="8">
    <source>
        <dbReference type="ARBA" id="ARBA00023180"/>
    </source>
</evidence>
<evidence type="ECO:0000256" key="7">
    <source>
        <dbReference type="ARBA" id="ARBA00023136"/>
    </source>
</evidence>
<evidence type="ECO:0000256" key="2">
    <source>
        <dbReference type="ARBA" id="ARBA00010109"/>
    </source>
</evidence>
<dbReference type="AlphaFoldDB" id="A0A7K6KI45"/>
<evidence type="ECO:0000256" key="5">
    <source>
        <dbReference type="ARBA" id="ARBA00022968"/>
    </source>
</evidence>
<organism evidence="11 12">
    <name type="scientific">Oreocharis arfaki</name>
    <name type="common">tit berrypecker</name>
    <dbReference type="NCBI Taxonomy" id="979223"/>
    <lineage>
        <taxon>Eukaryota</taxon>
        <taxon>Metazoa</taxon>
        <taxon>Chordata</taxon>
        <taxon>Craniata</taxon>
        <taxon>Vertebrata</taxon>
        <taxon>Euteleostomi</taxon>
        <taxon>Archelosauria</taxon>
        <taxon>Archosauria</taxon>
        <taxon>Dinosauria</taxon>
        <taxon>Saurischia</taxon>
        <taxon>Theropoda</taxon>
        <taxon>Coelurosauria</taxon>
        <taxon>Aves</taxon>
        <taxon>Neognathae</taxon>
        <taxon>Neoaves</taxon>
        <taxon>Telluraves</taxon>
        <taxon>Australaves</taxon>
        <taxon>Passeriformes</taxon>
        <taxon>Passeroidea</taxon>
        <taxon>Paramythiidae</taxon>
        <taxon>Oreocharis</taxon>
    </lineage>
</organism>
<keyword evidence="8" id="KW-0325">Glycoprotein</keyword>
<evidence type="ECO:0000313" key="12">
    <source>
        <dbReference type="Proteomes" id="UP000542358"/>
    </source>
</evidence>
<evidence type="ECO:0000256" key="1">
    <source>
        <dbReference type="ARBA" id="ARBA00004606"/>
    </source>
</evidence>
<accession>A0A7K6KI45</accession>
<sequence>MEDRSHKVLLALVMLFLFAVIVLQYVCPGTECQLLRLRALSPAAAADPYRAEDETPARFVPRFNFSADDLLRRVDFNIKGDDLIVFLHIQKTGGTTFGRHLVRNIQLEQPCECRAGQKKCTCHRPGKRETWLFSRFSTGWSCGLHADWTELTNCVPSVVDSKKEVRLRPSSRMDTGEVRDALSSQSRAVRNTWHTGLNALFSSRLGRNFYYITILRDPVSRYLSEWRHVQRGATWKASLHVCDGRSPTTEELPSCYTGDDWSGCSLQEFMDCPYNLANNRQVRMLSDLSLVGCYNLSVMPEEQRNKVLLDSAKENLKRMAFFGLTEFQRKTQYLFEKTFNMNFISPFTQYNSTRASSVEIDKQTQQRIEALNFLDVELYDYAKDLFLQRYQYMRQKEHQEARRKRQEQRKILRAKQAHLREQGENSS</sequence>